<reference evidence="2" key="1">
    <citation type="submission" date="2015-04" db="EMBL/GenBank/DDBJ databases">
        <title>Physiological reanalysis, assessment of diazotrophy, and genome sequences of multiple isolates of Streptomyces thermoautotrophicus.</title>
        <authorList>
            <person name="MacKellar D.C."/>
            <person name="Lieber L."/>
            <person name="Norman J."/>
            <person name="Bolger A."/>
            <person name="Tobin C."/>
            <person name="Murray J.W."/>
            <person name="Chang R."/>
            <person name="Ford T."/>
            <person name="Nguyen P.Q."/>
            <person name="Woodward J."/>
            <person name="Permingeat H."/>
            <person name="Joshi N.S."/>
            <person name="Silver P.A."/>
            <person name="Usadel B."/>
            <person name="Rutherford A.W."/>
            <person name="Friesen M."/>
            <person name="Prell J."/>
        </authorList>
    </citation>
    <scope>NUCLEOTIDE SEQUENCE [LARGE SCALE GENOMIC DNA]</scope>
    <source>
        <strain evidence="2">H1</strain>
    </source>
</reference>
<evidence type="ECO:0000313" key="1">
    <source>
        <dbReference type="EMBL" id="KWX01991.1"/>
    </source>
</evidence>
<keyword evidence="2" id="KW-1185">Reference proteome</keyword>
<dbReference type="EMBL" id="LAXD01000001">
    <property type="protein sequence ID" value="KWX01991.1"/>
    <property type="molecule type" value="Genomic_DNA"/>
</dbReference>
<sequence length="110" mass="11810">MLAGLDALREALAARENLPGLVTVHVTSWEAYVQVSSKDDDVDAVAATWELASAILADPVVRVEPNGEYCHYKVYGRLGELPAYVVTVLSKATPVGVAARSGGRERSGRW</sequence>
<dbReference type="Proteomes" id="UP000070188">
    <property type="component" value="Unassembled WGS sequence"/>
</dbReference>
<evidence type="ECO:0000313" key="2">
    <source>
        <dbReference type="Proteomes" id="UP000070188"/>
    </source>
</evidence>
<dbReference type="PATRIC" id="fig|1469144.10.peg.3268"/>
<dbReference type="AlphaFoldDB" id="A0A132MVW1"/>
<gene>
    <name evidence="1" type="ORF">LI90_3026</name>
</gene>
<protein>
    <submittedName>
        <fullName evidence="1">Uncharacterized protein</fullName>
    </submittedName>
</protein>
<organism evidence="1 2">
    <name type="scientific">Carbonactinospora thermoautotrophica</name>
    <dbReference type="NCBI Taxonomy" id="1469144"/>
    <lineage>
        <taxon>Bacteria</taxon>
        <taxon>Bacillati</taxon>
        <taxon>Actinomycetota</taxon>
        <taxon>Actinomycetes</taxon>
        <taxon>Kitasatosporales</taxon>
        <taxon>Carbonactinosporaceae</taxon>
        <taxon>Carbonactinospora</taxon>
    </lineage>
</organism>
<comment type="caution">
    <text evidence="1">The sequence shown here is derived from an EMBL/GenBank/DDBJ whole genome shotgun (WGS) entry which is preliminary data.</text>
</comment>
<dbReference type="STRING" id="1469144.LI90_3026"/>
<name>A0A132MVW1_9ACTN</name>
<accession>A0A132MVW1</accession>
<proteinExistence type="predicted"/>